<dbReference type="Gene3D" id="3.40.50.1820">
    <property type="entry name" value="alpha/beta hydrolase"/>
    <property type="match status" value="1"/>
</dbReference>
<dbReference type="InterPro" id="IPR022742">
    <property type="entry name" value="Hydrolase_4"/>
</dbReference>
<gene>
    <name evidence="2" type="primary">pldB</name>
    <name evidence="2" type="ORF">PFRI_22720</name>
</gene>
<reference evidence="2 3" key="1">
    <citation type="submission" date="2016-10" db="EMBL/GenBank/DDBJ databases">
        <title>Genome sequence of Planktotalea frisia SH6-1.</title>
        <authorList>
            <person name="Poehlein A."/>
            <person name="Bakenhus I."/>
            <person name="Voget S."/>
            <person name="Brinkhoff T."/>
            <person name="Simon M."/>
        </authorList>
    </citation>
    <scope>NUCLEOTIDE SEQUENCE [LARGE SCALE GENOMIC DNA]</scope>
    <source>
        <strain evidence="2 3">SH6-1</strain>
    </source>
</reference>
<dbReference type="Proteomes" id="UP000184514">
    <property type="component" value="Unassembled WGS sequence"/>
</dbReference>
<accession>A0A1L9NW33</accession>
<comment type="caution">
    <text evidence="2">The sequence shown here is derived from an EMBL/GenBank/DDBJ whole genome shotgun (WGS) entry which is preliminary data.</text>
</comment>
<dbReference type="STRING" id="696762.PFRI_22720"/>
<dbReference type="AlphaFoldDB" id="A0A1L9NW33"/>
<dbReference type="OrthoDB" id="9788260at2"/>
<dbReference type="Pfam" id="PF12146">
    <property type="entry name" value="Hydrolase_4"/>
    <property type="match status" value="1"/>
</dbReference>
<evidence type="ECO:0000313" key="2">
    <source>
        <dbReference type="EMBL" id="OJI93508.1"/>
    </source>
</evidence>
<proteinExistence type="predicted"/>
<name>A0A1L9NW33_9RHOB</name>
<dbReference type="GO" id="GO:0004622">
    <property type="term" value="F:phosphatidylcholine lysophospholipase activity"/>
    <property type="evidence" value="ECO:0007669"/>
    <property type="project" value="UniProtKB-EC"/>
</dbReference>
<feature type="domain" description="Serine aminopeptidase S33" evidence="1">
    <location>
        <begin position="40"/>
        <end position="291"/>
    </location>
</feature>
<evidence type="ECO:0000259" key="1">
    <source>
        <dbReference type="Pfam" id="PF12146"/>
    </source>
</evidence>
<dbReference type="InterPro" id="IPR051044">
    <property type="entry name" value="MAG_DAG_Lipase"/>
</dbReference>
<organism evidence="2 3">
    <name type="scientific">Planktotalea frisia</name>
    <dbReference type="NCBI Taxonomy" id="696762"/>
    <lineage>
        <taxon>Bacteria</taxon>
        <taxon>Pseudomonadati</taxon>
        <taxon>Pseudomonadota</taxon>
        <taxon>Alphaproteobacteria</taxon>
        <taxon>Rhodobacterales</taxon>
        <taxon>Paracoccaceae</taxon>
        <taxon>Planktotalea</taxon>
    </lineage>
</organism>
<keyword evidence="2" id="KW-0378">Hydrolase</keyword>
<keyword evidence="3" id="KW-1185">Reference proteome</keyword>
<dbReference type="EMBL" id="MLCB01000142">
    <property type="protein sequence ID" value="OJI93508.1"/>
    <property type="molecule type" value="Genomic_DNA"/>
</dbReference>
<protein>
    <submittedName>
        <fullName evidence="2">Lysophospholipase L2</fullName>
        <ecNumber evidence="2">3.1.1.5</ecNumber>
    </submittedName>
</protein>
<dbReference type="InterPro" id="IPR029058">
    <property type="entry name" value="AB_hydrolase_fold"/>
</dbReference>
<evidence type="ECO:0000313" key="3">
    <source>
        <dbReference type="Proteomes" id="UP000184514"/>
    </source>
</evidence>
<dbReference type="RefSeq" id="WP_072630825.1">
    <property type="nucleotide sequence ID" value="NZ_JABBAN010000202.1"/>
</dbReference>
<dbReference type="PANTHER" id="PTHR11614">
    <property type="entry name" value="PHOSPHOLIPASE-RELATED"/>
    <property type="match status" value="1"/>
</dbReference>
<dbReference type="SUPFAM" id="SSF53474">
    <property type="entry name" value="alpha/beta-Hydrolases"/>
    <property type="match status" value="1"/>
</dbReference>
<sequence>MTNAPYHADICEGPSSGYALWRKASDGVRLRIGLWPLDGAKATILIYTGRTEYIEKYAHVAADLHAAGYAVASLDWRGQGLSDRLVEEQYRGHVGTFADYQKDVALLLETVGDAGMPAPLAILGHSMGGCIGLRSLIDGLPVKGALFSAPMWGILMSPALRPAAWVLSRAADMLGVGTTLAPGTNGRSFILSDPFQDNTLTRDLDMWNLMETQIKSVPALELGGPSLHWLKEALIECNAIMSAPVPKIPSLTFLGDNERIVDAGAVHQKMAAWNNGTLQMVPNAEHEVLMDIPATRKKLTAQAVAFLDAL</sequence>
<dbReference type="EC" id="3.1.1.5" evidence="2"/>